<dbReference type="RefSeq" id="WP_264138145.1">
    <property type="nucleotide sequence ID" value="NZ_JAOYOD010000001.1"/>
</dbReference>
<evidence type="ECO:0000313" key="2">
    <source>
        <dbReference type="Proteomes" id="UP001300692"/>
    </source>
</evidence>
<dbReference type="EMBL" id="JAOYOD010000001">
    <property type="protein sequence ID" value="MCV9387321.1"/>
    <property type="molecule type" value="Genomic_DNA"/>
</dbReference>
<dbReference type="Proteomes" id="UP001300692">
    <property type="component" value="Unassembled WGS sequence"/>
</dbReference>
<organism evidence="1 2">
    <name type="scientific">Reichenbachiella ulvae</name>
    <dbReference type="NCBI Taxonomy" id="2980104"/>
    <lineage>
        <taxon>Bacteria</taxon>
        <taxon>Pseudomonadati</taxon>
        <taxon>Bacteroidota</taxon>
        <taxon>Cytophagia</taxon>
        <taxon>Cytophagales</taxon>
        <taxon>Reichenbachiellaceae</taxon>
        <taxon>Reichenbachiella</taxon>
    </lineage>
</organism>
<comment type="caution">
    <text evidence="1">The sequence shown here is derived from an EMBL/GenBank/DDBJ whole genome shotgun (WGS) entry which is preliminary data.</text>
</comment>
<accession>A0ABT3CUF1</accession>
<gene>
    <name evidence="1" type="ORF">N7U62_11645</name>
</gene>
<name>A0ABT3CUF1_9BACT</name>
<proteinExistence type="predicted"/>
<sequence>MELRELIYKYYQANSLKEKAELKSKIMKAKEGLNLPLAFEVTVMAHYDAYEMGGVITSIDTMLSFLPEQG</sequence>
<protein>
    <submittedName>
        <fullName evidence="1">Uncharacterized protein</fullName>
    </submittedName>
</protein>
<evidence type="ECO:0000313" key="1">
    <source>
        <dbReference type="EMBL" id="MCV9387321.1"/>
    </source>
</evidence>
<keyword evidence="2" id="KW-1185">Reference proteome</keyword>
<reference evidence="1 2" key="1">
    <citation type="submission" date="2022-10" db="EMBL/GenBank/DDBJ databases">
        <title>Comparative genomics and taxonomic characterization of three novel marine species of genus Reichenbachiella exhibiting antioxidant and polysaccharide degradation activities.</title>
        <authorList>
            <person name="Muhammad N."/>
            <person name="Lee Y.-J."/>
            <person name="Ko J."/>
            <person name="Kim S.-G."/>
        </authorList>
    </citation>
    <scope>NUCLEOTIDE SEQUENCE [LARGE SCALE GENOMIC DNA]</scope>
    <source>
        <strain evidence="1 2">ABR2-5</strain>
    </source>
</reference>